<keyword evidence="5" id="KW-1185">Reference proteome</keyword>
<evidence type="ECO:0008006" key="6">
    <source>
        <dbReference type="Google" id="ProtNLM"/>
    </source>
</evidence>
<accession>A0ABN9L174</accession>
<comment type="subcellular location">
    <subcellularLocation>
        <location evidence="1">Cytoplasm</location>
    </subcellularLocation>
</comment>
<feature type="compositionally biased region" description="Low complexity" evidence="3">
    <location>
        <begin position="177"/>
        <end position="192"/>
    </location>
</feature>
<evidence type="ECO:0000256" key="1">
    <source>
        <dbReference type="ARBA" id="ARBA00004496"/>
    </source>
</evidence>
<protein>
    <recommendedName>
        <fullName evidence="6">Serine/threonine-protein phosphatase 2A regulatory subunit B'' subunit gamma</fullName>
    </recommendedName>
</protein>
<sequence length="218" mass="25103">MEEIGANEDCKFFISFWVLMASSRKKSHPSRMDWKKSLKEKLEKSNKARKSEEEMKAEEMAMFTKFYTERKGGQKDSNSPNIPRFYYRLPAEDEVLQQKLREESRAVFLQRKSRELLDNEELQNLWFLLDKHQSPPMIGEEAMINYSNFQIVGEKAGPKCKKLVHVPSPDHGPVGFSASATSASRSPSPDNPSDSEYESDNSYVQDFLSPPKRHSTLS</sequence>
<evidence type="ECO:0000313" key="4">
    <source>
        <dbReference type="EMBL" id="CAJ0928319.1"/>
    </source>
</evidence>
<dbReference type="EMBL" id="CAUEEQ010005002">
    <property type="protein sequence ID" value="CAJ0928319.1"/>
    <property type="molecule type" value="Genomic_DNA"/>
</dbReference>
<evidence type="ECO:0000256" key="3">
    <source>
        <dbReference type="SAM" id="MobiDB-lite"/>
    </source>
</evidence>
<dbReference type="PANTHER" id="PTHR12085:SF3">
    <property type="entry name" value="SERINE_THREONINE-PROTEIN PHOSPHATASE 2A REGULATORY SUBUNIT B'' SUBUNIT GAMMA"/>
    <property type="match status" value="1"/>
</dbReference>
<dbReference type="InterPro" id="IPR039865">
    <property type="entry name" value="PPP2R3C"/>
</dbReference>
<dbReference type="PANTHER" id="PTHR12085">
    <property type="entry name" value="SERINE/THREONINE-PROTEIN PHOSPHATASE 2A REGULATORY SUBUNIT B'' SUBUNIT GAMMA"/>
    <property type="match status" value="1"/>
</dbReference>
<dbReference type="Proteomes" id="UP001176940">
    <property type="component" value="Unassembled WGS sequence"/>
</dbReference>
<comment type="caution">
    <text evidence="4">The sequence shown here is derived from an EMBL/GenBank/DDBJ whole genome shotgun (WGS) entry which is preliminary data.</text>
</comment>
<keyword evidence="2" id="KW-0963">Cytoplasm</keyword>
<name>A0ABN9L174_9NEOB</name>
<evidence type="ECO:0000256" key="2">
    <source>
        <dbReference type="ARBA" id="ARBA00022490"/>
    </source>
</evidence>
<feature type="region of interest" description="Disordered" evidence="3">
    <location>
        <begin position="23"/>
        <end position="56"/>
    </location>
</feature>
<proteinExistence type="predicted"/>
<organism evidence="4 5">
    <name type="scientific">Ranitomeya imitator</name>
    <name type="common">mimic poison frog</name>
    <dbReference type="NCBI Taxonomy" id="111125"/>
    <lineage>
        <taxon>Eukaryota</taxon>
        <taxon>Metazoa</taxon>
        <taxon>Chordata</taxon>
        <taxon>Craniata</taxon>
        <taxon>Vertebrata</taxon>
        <taxon>Euteleostomi</taxon>
        <taxon>Amphibia</taxon>
        <taxon>Batrachia</taxon>
        <taxon>Anura</taxon>
        <taxon>Neobatrachia</taxon>
        <taxon>Hyloidea</taxon>
        <taxon>Dendrobatidae</taxon>
        <taxon>Dendrobatinae</taxon>
        <taxon>Ranitomeya</taxon>
    </lineage>
</organism>
<evidence type="ECO:0000313" key="5">
    <source>
        <dbReference type="Proteomes" id="UP001176940"/>
    </source>
</evidence>
<feature type="compositionally biased region" description="Basic and acidic residues" evidence="3">
    <location>
        <begin position="30"/>
        <end position="56"/>
    </location>
</feature>
<reference evidence="4" key="1">
    <citation type="submission" date="2023-07" db="EMBL/GenBank/DDBJ databases">
        <authorList>
            <person name="Stuckert A."/>
        </authorList>
    </citation>
    <scope>NUCLEOTIDE SEQUENCE</scope>
</reference>
<feature type="region of interest" description="Disordered" evidence="3">
    <location>
        <begin position="162"/>
        <end position="218"/>
    </location>
</feature>
<gene>
    <name evidence="4" type="ORF">RIMI_LOCUS3352834</name>
</gene>